<evidence type="ECO:0000256" key="1">
    <source>
        <dbReference type="SAM" id="MobiDB-lite"/>
    </source>
</evidence>
<protein>
    <recommendedName>
        <fullName evidence="2">Aminoglycoside phosphotransferase domain-containing protein</fullName>
    </recommendedName>
</protein>
<feature type="region of interest" description="Disordered" evidence="1">
    <location>
        <begin position="306"/>
        <end position="341"/>
    </location>
</feature>
<feature type="compositionally biased region" description="Low complexity" evidence="1">
    <location>
        <begin position="444"/>
        <end position="475"/>
    </location>
</feature>
<comment type="caution">
    <text evidence="3">The sequence shown here is derived from an EMBL/GenBank/DDBJ whole genome shotgun (WGS) entry which is preliminary data.</text>
</comment>
<dbReference type="GeneID" id="70187659"/>
<dbReference type="Proteomes" id="UP000756346">
    <property type="component" value="Unassembled WGS sequence"/>
</dbReference>
<name>A0A9P8YGS9_9PEZI</name>
<reference evidence="3" key="1">
    <citation type="journal article" date="2021" name="Nat. Commun.">
        <title>Genetic determinants of endophytism in the Arabidopsis root mycobiome.</title>
        <authorList>
            <person name="Mesny F."/>
            <person name="Miyauchi S."/>
            <person name="Thiergart T."/>
            <person name="Pickel B."/>
            <person name="Atanasova L."/>
            <person name="Karlsson M."/>
            <person name="Huettel B."/>
            <person name="Barry K.W."/>
            <person name="Haridas S."/>
            <person name="Chen C."/>
            <person name="Bauer D."/>
            <person name="Andreopoulos W."/>
            <person name="Pangilinan J."/>
            <person name="LaButti K."/>
            <person name="Riley R."/>
            <person name="Lipzen A."/>
            <person name="Clum A."/>
            <person name="Drula E."/>
            <person name="Henrissat B."/>
            <person name="Kohler A."/>
            <person name="Grigoriev I.V."/>
            <person name="Martin F.M."/>
            <person name="Hacquard S."/>
        </authorList>
    </citation>
    <scope>NUCLEOTIDE SEQUENCE</scope>
    <source>
        <strain evidence="3">MPI-CAGE-CH-0230</strain>
    </source>
</reference>
<gene>
    <name evidence="3" type="ORF">B0I36DRAFT_359335</name>
</gene>
<feature type="region of interest" description="Disordered" evidence="1">
    <location>
        <begin position="444"/>
        <end position="500"/>
    </location>
</feature>
<keyword evidence="4" id="KW-1185">Reference proteome</keyword>
<evidence type="ECO:0000259" key="2">
    <source>
        <dbReference type="Pfam" id="PF01636"/>
    </source>
</evidence>
<evidence type="ECO:0000313" key="3">
    <source>
        <dbReference type="EMBL" id="KAH7037673.1"/>
    </source>
</evidence>
<feature type="compositionally biased region" description="Basic and acidic residues" evidence="1">
    <location>
        <begin position="58"/>
        <end position="76"/>
    </location>
</feature>
<sequence>MDARPRADSAICLPAAAAAAAAAAAEGFFARQGLPVSAREQCDDDTPAARTSIQDSNEPGRHLTEARDADHDADHGDGGMVIQFRPRAHAIDTEVAAVACSVYGRLAPRTQKIGELGELELVVYALHRIIGVSLLDSRITAGAPPPPSSTGVSSLAPPQRDAQLLVDQPQGSAQRERLVRDFARFHATGFKDAIATSTTTSETTKSTTKAPPRRGLVGASLRSRLQTMHASLPQRLKPFVVSALDSLEAIESALPWVLTHGDLLPANIMVDPATGALAGLIDWAEAEHLPFGVGMYGLEELLGEQQVQGQEQQQEQAIEDQQQGDGTRCGGDAATKMKKEEKKTKTETRRFIYCPDARRLRRMFWDELTLLCPELVADETQEGQKQMPLLPLVKKAQDLGVLLWHGIAFDDGALDRGCAEGRDDEEIAKLDAFFFFIPPSSSLPSPSIAEPPSASPTSPSLTSSPSSSPSAAVLAGRRRAGAEEQGAAAVPFPSNATRYPDAHGALRRLLGRSLRLWRSMRFTSPAGGGS</sequence>
<evidence type="ECO:0000313" key="4">
    <source>
        <dbReference type="Proteomes" id="UP000756346"/>
    </source>
</evidence>
<dbReference type="Gene3D" id="3.90.1200.10">
    <property type="match status" value="1"/>
</dbReference>
<dbReference type="InterPro" id="IPR002575">
    <property type="entry name" value="Aminoglycoside_PTrfase"/>
</dbReference>
<accession>A0A9P8YGS9</accession>
<dbReference type="InterPro" id="IPR011009">
    <property type="entry name" value="Kinase-like_dom_sf"/>
</dbReference>
<proteinExistence type="predicted"/>
<dbReference type="SUPFAM" id="SSF56112">
    <property type="entry name" value="Protein kinase-like (PK-like)"/>
    <property type="match status" value="1"/>
</dbReference>
<dbReference type="RefSeq" id="XP_046016794.1">
    <property type="nucleotide sequence ID" value="XM_046158113.1"/>
</dbReference>
<feature type="compositionally biased region" description="Low complexity" evidence="1">
    <location>
        <begin position="306"/>
        <end position="326"/>
    </location>
</feature>
<feature type="domain" description="Aminoglycoside phosphotransferase" evidence="2">
    <location>
        <begin position="169"/>
        <end position="287"/>
    </location>
</feature>
<dbReference type="Pfam" id="PF01636">
    <property type="entry name" value="APH"/>
    <property type="match status" value="1"/>
</dbReference>
<organism evidence="3 4">
    <name type="scientific">Microdochium trichocladiopsis</name>
    <dbReference type="NCBI Taxonomy" id="1682393"/>
    <lineage>
        <taxon>Eukaryota</taxon>
        <taxon>Fungi</taxon>
        <taxon>Dikarya</taxon>
        <taxon>Ascomycota</taxon>
        <taxon>Pezizomycotina</taxon>
        <taxon>Sordariomycetes</taxon>
        <taxon>Xylariomycetidae</taxon>
        <taxon>Xylariales</taxon>
        <taxon>Microdochiaceae</taxon>
        <taxon>Microdochium</taxon>
    </lineage>
</organism>
<dbReference type="AlphaFoldDB" id="A0A9P8YGS9"/>
<dbReference type="OrthoDB" id="5598852at2759"/>
<dbReference type="EMBL" id="JAGTJQ010000002">
    <property type="protein sequence ID" value="KAH7037673.1"/>
    <property type="molecule type" value="Genomic_DNA"/>
</dbReference>
<feature type="region of interest" description="Disordered" evidence="1">
    <location>
        <begin position="41"/>
        <end position="76"/>
    </location>
</feature>